<reference evidence="1" key="1">
    <citation type="journal article" date="2012" name="PLoS ONE">
        <title>Gene sets for utilization of primary and secondary nutrition supplies in the distal gut of endangered iberian lynx.</title>
        <authorList>
            <person name="Alcaide M."/>
            <person name="Messina E."/>
            <person name="Richter M."/>
            <person name="Bargiela R."/>
            <person name="Peplies J."/>
            <person name="Huws S.A."/>
            <person name="Newbold C.J."/>
            <person name="Golyshin P.N."/>
            <person name="Simon M.A."/>
            <person name="Lopez G."/>
            <person name="Yakimov M.M."/>
            <person name="Ferrer M."/>
        </authorList>
    </citation>
    <scope>NUCLEOTIDE SEQUENCE</scope>
</reference>
<gene>
    <name evidence="1" type="ORF">EVA_05054</name>
</gene>
<dbReference type="EMBL" id="AMCI01001043">
    <property type="protein sequence ID" value="EJX06839.1"/>
    <property type="molecule type" value="Genomic_DNA"/>
</dbReference>
<sequence length="34" mass="4012">MSAVFDGPERYEHDGFYEEDTAMKMNMKRTIPIT</sequence>
<evidence type="ECO:0000313" key="1">
    <source>
        <dbReference type="EMBL" id="EJX06839.1"/>
    </source>
</evidence>
<comment type="caution">
    <text evidence="1">The sequence shown here is derived from an EMBL/GenBank/DDBJ whole genome shotgun (WGS) entry which is preliminary data.</text>
</comment>
<proteinExistence type="predicted"/>
<accession>J9GI89</accession>
<protein>
    <submittedName>
        <fullName evidence="1">Uncharacterized protein</fullName>
    </submittedName>
</protein>
<organism evidence="1">
    <name type="scientific">gut metagenome</name>
    <dbReference type="NCBI Taxonomy" id="749906"/>
    <lineage>
        <taxon>unclassified sequences</taxon>
        <taxon>metagenomes</taxon>
        <taxon>organismal metagenomes</taxon>
    </lineage>
</organism>
<name>J9GI89_9ZZZZ</name>
<dbReference type="AlphaFoldDB" id="J9GI89"/>